<feature type="transmembrane region" description="Helical" evidence="1">
    <location>
        <begin position="138"/>
        <end position="155"/>
    </location>
</feature>
<feature type="transmembrane region" description="Helical" evidence="1">
    <location>
        <begin position="43"/>
        <end position="65"/>
    </location>
</feature>
<evidence type="ECO:0000313" key="3">
    <source>
        <dbReference type="Proteomes" id="UP000222824"/>
    </source>
</evidence>
<dbReference type="RefSeq" id="WP_099253893.1">
    <property type="nucleotide sequence ID" value="NZ_NHOA01000008.1"/>
</dbReference>
<sequence length="227" mass="21799">MITPLSAGLVVAGLLLAFVGAAVSVYAVTLTGILVGAGAGYLAAPTVAGVIAVDGLALAGAAAALGAAVGGFLAYAGLSFAVVAIGGLVGGFAGRFAVGPMYAADAAGIEGTLLLVGATLAGVAVGALFGFVMSRTTLVVSTAFIGAAFASRSITPATLDAATAETAIEPLLFDVSAPAFLAVFALGALSQLGLFKFGYVTKLVALLPGARRWTAGDDDTAEGAGGT</sequence>
<dbReference type="EMBL" id="NHOA01000008">
    <property type="protein sequence ID" value="PHQ40381.1"/>
    <property type="molecule type" value="Genomic_DNA"/>
</dbReference>
<dbReference type="AlphaFoldDB" id="A0A2G1WN10"/>
<keyword evidence="1" id="KW-1133">Transmembrane helix</keyword>
<name>A0A2G1WN10_9EURY</name>
<protein>
    <submittedName>
        <fullName evidence="2">Phosphate ABC transporter permease</fullName>
    </submittedName>
</protein>
<gene>
    <name evidence="2" type="ORF">DJ69_00980</name>
</gene>
<keyword evidence="1" id="KW-0472">Membrane</keyword>
<proteinExistence type="predicted"/>
<evidence type="ECO:0000313" key="2">
    <source>
        <dbReference type="EMBL" id="PHQ40381.1"/>
    </source>
</evidence>
<feature type="transmembrane region" description="Helical" evidence="1">
    <location>
        <begin position="175"/>
        <end position="195"/>
    </location>
</feature>
<dbReference type="OrthoDB" id="331535at2157"/>
<keyword evidence="3" id="KW-1185">Reference proteome</keyword>
<evidence type="ECO:0000256" key="1">
    <source>
        <dbReference type="SAM" id="Phobius"/>
    </source>
</evidence>
<dbReference type="Proteomes" id="UP000222824">
    <property type="component" value="Unassembled WGS sequence"/>
</dbReference>
<accession>A0A2G1WN10</accession>
<comment type="caution">
    <text evidence="2">The sequence shown here is derived from an EMBL/GenBank/DDBJ whole genome shotgun (WGS) entry which is preliminary data.</text>
</comment>
<feature type="transmembrane region" description="Helical" evidence="1">
    <location>
        <begin position="113"/>
        <end position="131"/>
    </location>
</feature>
<keyword evidence="1" id="KW-0812">Transmembrane</keyword>
<feature type="transmembrane region" description="Helical" evidence="1">
    <location>
        <begin position="72"/>
        <end position="93"/>
    </location>
</feature>
<organism evidence="2 3">
    <name type="scientific">Halorubrum persicum</name>
    <dbReference type="NCBI Taxonomy" id="1383844"/>
    <lineage>
        <taxon>Archaea</taxon>
        <taxon>Methanobacteriati</taxon>
        <taxon>Methanobacteriota</taxon>
        <taxon>Stenosarchaea group</taxon>
        <taxon>Halobacteria</taxon>
        <taxon>Halobacteriales</taxon>
        <taxon>Haloferacaceae</taxon>
        <taxon>Halorubrum</taxon>
    </lineage>
</organism>
<reference evidence="2 3" key="1">
    <citation type="journal article" date="2014" name="Front. Microbiol.">
        <title>Population and genomic analysis of the genus Halorubrum.</title>
        <authorList>
            <person name="Fullmer M.S."/>
            <person name="Soucy S.M."/>
            <person name="Swithers K.S."/>
            <person name="Makkay A.M."/>
            <person name="Wheeler R."/>
            <person name="Ventosa A."/>
            <person name="Gogarten J.P."/>
            <person name="Papke R.T."/>
        </authorList>
    </citation>
    <scope>NUCLEOTIDE SEQUENCE [LARGE SCALE GENOMIC DNA]</scope>
    <source>
        <strain evidence="2 3">C49</strain>
    </source>
</reference>